<dbReference type="InterPro" id="IPR001387">
    <property type="entry name" value="Cro/C1-type_HTH"/>
</dbReference>
<dbReference type="InterPro" id="IPR010982">
    <property type="entry name" value="Lambda_DNA-bd_dom_sf"/>
</dbReference>
<dbReference type="Pfam" id="PF01381">
    <property type="entry name" value="HTH_3"/>
    <property type="match status" value="1"/>
</dbReference>
<dbReference type="AlphaFoldDB" id="A0A848RJE2"/>
<dbReference type="EMBL" id="JABDSR010000001">
    <property type="protein sequence ID" value="NMW84254.1"/>
    <property type="molecule type" value="Genomic_DNA"/>
</dbReference>
<gene>
    <name evidence="2" type="ORF">HKO22_00660</name>
</gene>
<proteinExistence type="predicted"/>
<dbReference type="GO" id="GO:0003677">
    <property type="term" value="F:DNA binding"/>
    <property type="evidence" value="ECO:0007669"/>
    <property type="project" value="InterPro"/>
</dbReference>
<evidence type="ECO:0000259" key="1">
    <source>
        <dbReference type="PROSITE" id="PS50943"/>
    </source>
</evidence>
<comment type="caution">
    <text evidence="2">The sequence shown here is derived from an EMBL/GenBank/DDBJ whole genome shotgun (WGS) entry which is preliminary data.</text>
</comment>
<protein>
    <submittedName>
        <fullName evidence="2">Helix-turn-helix transcriptional regulator</fullName>
    </submittedName>
</protein>
<sequence>MNSYEMYERIQKLISEKGITVAELERRVGVSNATISRWQKSIPSADKLQRVAKELGTTMDYLVTGNEEDTQSKIIAREASGLTDSQVALIRNMIKEFKERN</sequence>
<accession>A0A848RJE2</accession>
<dbReference type="Proteomes" id="UP000568273">
    <property type="component" value="Unassembled WGS sequence"/>
</dbReference>
<dbReference type="Gene3D" id="1.10.260.40">
    <property type="entry name" value="lambda repressor-like DNA-binding domains"/>
    <property type="match status" value="1"/>
</dbReference>
<dbReference type="CDD" id="cd00093">
    <property type="entry name" value="HTH_XRE"/>
    <property type="match status" value="1"/>
</dbReference>
<name>A0A848RJE2_9FIRM</name>
<evidence type="ECO:0000313" key="2">
    <source>
        <dbReference type="EMBL" id="NMW84254.1"/>
    </source>
</evidence>
<keyword evidence="3" id="KW-1185">Reference proteome</keyword>
<reference evidence="2" key="1">
    <citation type="submission" date="2020-04" db="EMBL/GenBank/DDBJ databases">
        <title>Peptoniphilus sp. nov. isolated from swine feces.</title>
        <authorList>
            <person name="Ryu S.W."/>
        </authorList>
    </citation>
    <scope>NUCLEOTIDE SEQUENCE [LARGE SCALE GENOMIC DNA]</scope>
    <source>
        <strain evidence="2">AGMB00490</strain>
    </source>
</reference>
<organism evidence="2 3">
    <name type="scientific">Peptoniphilus faecalis</name>
    <dbReference type="NCBI Taxonomy" id="2731255"/>
    <lineage>
        <taxon>Bacteria</taxon>
        <taxon>Bacillati</taxon>
        <taxon>Bacillota</taxon>
        <taxon>Tissierellia</taxon>
        <taxon>Tissierellales</taxon>
        <taxon>Peptoniphilaceae</taxon>
        <taxon>Peptoniphilus</taxon>
    </lineage>
</organism>
<dbReference type="SMART" id="SM00530">
    <property type="entry name" value="HTH_XRE"/>
    <property type="match status" value="1"/>
</dbReference>
<dbReference type="SUPFAM" id="SSF47413">
    <property type="entry name" value="lambda repressor-like DNA-binding domains"/>
    <property type="match status" value="1"/>
</dbReference>
<dbReference type="PROSITE" id="PS50943">
    <property type="entry name" value="HTH_CROC1"/>
    <property type="match status" value="1"/>
</dbReference>
<evidence type="ECO:0000313" key="3">
    <source>
        <dbReference type="Proteomes" id="UP000568273"/>
    </source>
</evidence>
<feature type="domain" description="HTH cro/C1-type" evidence="1">
    <location>
        <begin position="10"/>
        <end position="62"/>
    </location>
</feature>
<dbReference type="RefSeq" id="WP_169967775.1">
    <property type="nucleotide sequence ID" value="NZ_JABDSR010000001.1"/>
</dbReference>